<keyword evidence="1" id="KW-1133">Transmembrane helix</keyword>
<sequence>MCVGVRIRTTLRATVIPLSLVGPPVMIVMMRPWGIAAGIRAEPVMIIALIIITVMTVGMVVVVIIIVIIIIVVGSAGVIFGWSSMIVTTIVAARLIGWWRWVVTHDLLFSFSSLNIKLDFFFFVCGSVITNSSCSVVY</sequence>
<keyword evidence="3" id="KW-1185">Reference proteome</keyword>
<dbReference type="Proteomes" id="UP000515908">
    <property type="component" value="Chromosome 03"/>
</dbReference>
<gene>
    <name evidence="2" type="ORF">ADEAN_000202600</name>
</gene>
<dbReference type="AlphaFoldDB" id="A0A7G2C506"/>
<keyword evidence="1" id="KW-0812">Transmembrane</keyword>
<feature type="transmembrane region" description="Helical" evidence="1">
    <location>
        <begin position="15"/>
        <end position="34"/>
    </location>
</feature>
<reference evidence="2 3" key="1">
    <citation type="submission" date="2020-08" db="EMBL/GenBank/DDBJ databases">
        <authorList>
            <person name="Newling K."/>
            <person name="Davey J."/>
            <person name="Forrester S."/>
        </authorList>
    </citation>
    <scope>NUCLEOTIDE SEQUENCE [LARGE SCALE GENOMIC DNA]</scope>
    <source>
        <strain evidence="3">Crithidia deanei Carvalho (ATCC PRA-265)</strain>
    </source>
</reference>
<feature type="transmembrane region" description="Helical" evidence="1">
    <location>
        <begin position="46"/>
        <end position="73"/>
    </location>
</feature>
<evidence type="ECO:0000313" key="3">
    <source>
        <dbReference type="Proteomes" id="UP000515908"/>
    </source>
</evidence>
<feature type="transmembrane region" description="Helical" evidence="1">
    <location>
        <begin position="108"/>
        <end position="129"/>
    </location>
</feature>
<feature type="transmembrane region" description="Helical" evidence="1">
    <location>
        <begin position="79"/>
        <end position="96"/>
    </location>
</feature>
<keyword evidence="1" id="KW-0472">Membrane</keyword>
<proteinExistence type="predicted"/>
<organism evidence="2 3">
    <name type="scientific">Angomonas deanei</name>
    <dbReference type="NCBI Taxonomy" id="59799"/>
    <lineage>
        <taxon>Eukaryota</taxon>
        <taxon>Discoba</taxon>
        <taxon>Euglenozoa</taxon>
        <taxon>Kinetoplastea</taxon>
        <taxon>Metakinetoplastina</taxon>
        <taxon>Trypanosomatida</taxon>
        <taxon>Trypanosomatidae</taxon>
        <taxon>Strigomonadinae</taxon>
        <taxon>Angomonas</taxon>
    </lineage>
</organism>
<accession>A0A7G2C506</accession>
<evidence type="ECO:0000256" key="1">
    <source>
        <dbReference type="SAM" id="Phobius"/>
    </source>
</evidence>
<dbReference type="EMBL" id="LR877147">
    <property type="protein sequence ID" value="CAD2214575.1"/>
    <property type="molecule type" value="Genomic_DNA"/>
</dbReference>
<evidence type="ECO:0000313" key="2">
    <source>
        <dbReference type="EMBL" id="CAD2214575.1"/>
    </source>
</evidence>
<dbReference type="VEuPathDB" id="TriTrypDB:ADEAN_000202600"/>
<protein>
    <submittedName>
        <fullName evidence="2">Uncharacterized protein</fullName>
    </submittedName>
</protein>
<name>A0A7G2C506_9TRYP</name>